<comment type="caution">
    <text evidence="1">The sequence shown here is derived from an EMBL/GenBank/DDBJ whole genome shotgun (WGS) entry which is preliminary data.</text>
</comment>
<name>A0ACB7RXY7_HYAAI</name>
<reference evidence="1" key="1">
    <citation type="submission" date="2020-05" db="EMBL/GenBank/DDBJ databases">
        <title>Large-scale comparative analyses of tick genomes elucidate their genetic diversity and vector capacities.</title>
        <authorList>
            <person name="Jia N."/>
            <person name="Wang J."/>
            <person name="Shi W."/>
            <person name="Du L."/>
            <person name="Sun Y."/>
            <person name="Zhan W."/>
            <person name="Jiang J."/>
            <person name="Wang Q."/>
            <person name="Zhang B."/>
            <person name="Ji P."/>
            <person name="Sakyi L.B."/>
            <person name="Cui X."/>
            <person name="Yuan T."/>
            <person name="Jiang B."/>
            <person name="Yang W."/>
            <person name="Lam T.T.-Y."/>
            <person name="Chang Q."/>
            <person name="Ding S."/>
            <person name="Wang X."/>
            <person name="Zhu J."/>
            <person name="Ruan X."/>
            <person name="Zhao L."/>
            <person name="Wei J."/>
            <person name="Que T."/>
            <person name="Du C."/>
            <person name="Cheng J."/>
            <person name="Dai P."/>
            <person name="Han X."/>
            <person name="Huang E."/>
            <person name="Gao Y."/>
            <person name="Liu J."/>
            <person name="Shao H."/>
            <person name="Ye R."/>
            <person name="Li L."/>
            <person name="Wei W."/>
            <person name="Wang X."/>
            <person name="Wang C."/>
            <person name="Yang T."/>
            <person name="Huo Q."/>
            <person name="Li W."/>
            <person name="Guo W."/>
            <person name="Chen H."/>
            <person name="Zhou L."/>
            <person name="Ni X."/>
            <person name="Tian J."/>
            <person name="Zhou Y."/>
            <person name="Sheng Y."/>
            <person name="Liu T."/>
            <person name="Pan Y."/>
            <person name="Xia L."/>
            <person name="Li J."/>
            <person name="Zhao F."/>
            <person name="Cao W."/>
        </authorList>
    </citation>
    <scope>NUCLEOTIDE SEQUENCE</scope>
    <source>
        <strain evidence="1">Hyas-2018</strain>
    </source>
</reference>
<gene>
    <name evidence="1" type="ORF">HPB50_020850</name>
</gene>
<proteinExistence type="predicted"/>
<evidence type="ECO:0000313" key="1">
    <source>
        <dbReference type="EMBL" id="KAH6926651.1"/>
    </source>
</evidence>
<evidence type="ECO:0000313" key="2">
    <source>
        <dbReference type="Proteomes" id="UP000821845"/>
    </source>
</evidence>
<dbReference type="EMBL" id="CM023487">
    <property type="protein sequence ID" value="KAH6926651.1"/>
    <property type="molecule type" value="Genomic_DNA"/>
</dbReference>
<organism evidence="1 2">
    <name type="scientific">Hyalomma asiaticum</name>
    <name type="common">Tick</name>
    <dbReference type="NCBI Taxonomy" id="266040"/>
    <lineage>
        <taxon>Eukaryota</taxon>
        <taxon>Metazoa</taxon>
        <taxon>Ecdysozoa</taxon>
        <taxon>Arthropoda</taxon>
        <taxon>Chelicerata</taxon>
        <taxon>Arachnida</taxon>
        <taxon>Acari</taxon>
        <taxon>Parasitiformes</taxon>
        <taxon>Ixodida</taxon>
        <taxon>Ixodoidea</taxon>
        <taxon>Ixodidae</taxon>
        <taxon>Hyalomminae</taxon>
        <taxon>Hyalomma</taxon>
    </lineage>
</organism>
<dbReference type="Proteomes" id="UP000821845">
    <property type="component" value="Chromosome 7"/>
</dbReference>
<protein>
    <submittedName>
        <fullName evidence="1">Uncharacterized protein</fullName>
    </submittedName>
</protein>
<accession>A0ACB7RXY7</accession>
<keyword evidence="2" id="KW-1185">Reference proteome</keyword>
<sequence length="411" mass="43397">MSQARLGQAPRRGSDVVVLVSASHTRLCGPAAAEHELRHGSAAAIATAPSSRRRSSFVMAQLSQSPALAEEAEEQDFQCDMSVSLDEESRAPVVRLLHHAPRSYVEVVDGEAHSSRHSVSQQHAIVSRSPSPLSRPSSPFNRPPTPIARPSSPKFRVMSPQQAARLSSYRATAARHPDCRYAAQKRSRSGSRSFGRSLPSSRPQSGTALVKIMEDCRLCARKSRMANEQRRTEATDIAATGSAIVPCGSSAAAAIVAAAASAAGIQLEANGADIEPCLDCLEEFVRRKRVEKGEVSATSVETLDKVNEGAKSQRPSPPPPASPASDRRDAIMTTVSGRVSTTDITVYKRPGSRNTPTGPACEGASPVNSGCTSPAVHQGTAPSSLQSPAPYRCPVCNACKCCGTVPPNCKT</sequence>